<evidence type="ECO:0000313" key="3">
    <source>
        <dbReference type="Proteomes" id="UP001199296"/>
    </source>
</evidence>
<name>A0AAW4X2F6_9FIRM</name>
<feature type="domain" description="HD-GYP" evidence="1">
    <location>
        <begin position="1"/>
        <end position="54"/>
    </location>
</feature>
<dbReference type="SUPFAM" id="SSF109604">
    <property type="entry name" value="HD-domain/PDEase-like"/>
    <property type="match status" value="1"/>
</dbReference>
<accession>A0AAW4X2F6</accession>
<dbReference type="PANTHER" id="PTHR45228">
    <property type="entry name" value="CYCLIC DI-GMP PHOSPHODIESTERASE TM_0186-RELATED"/>
    <property type="match status" value="1"/>
</dbReference>
<dbReference type="PROSITE" id="PS51832">
    <property type="entry name" value="HD_GYP"/>
    <property type="match status" value="1"/>
</dbReference>
<dbReference type="EMBL" id="JAJFAT010000027">
    <property type="protein sequence ID" value="MCC3145998.1"/>
    <property type="molecule type" value="Genomic_DNA"/>
</dbReference>
<keyword evidence="3" id="KW-1185">Reference proteome</keyword>
<comment type="caution">
    <text evidence="2">The sequence shown here is derived from an EMBL/GenBank/DDBJ whole genome shotgun (WGS) entry which is preliminary data.</text>
</comment>
<organism evidence="2 3">
    <name type="scientific">Halanaerobium polyolivorans</name>
    <dbReference type="NCBI Taxonomy" id="2886943"/>
    <lineage>
        <taxon>Bacteria</taxon>
        <taxon>Bacillati</taxon>
        <taxon>Bacillota</taxon>
        <taxon>Clostridia</taxon>
        <taxon>Halanaerobiales</taxon>
        <taxon>Halanaerobiaceae</taxon>
        <taxon>Halanaerobium</taxon>
    </lineage>
</organism>
<dbReference type="AlphaFoldDB" id="A0AAW4X2F6"/>
<evidence type="ECO:0000259" key="1">
    <source>
        <dbReference type="PROSITE" id="PS51832"/>
    </source>
</evidence>
<dbReference type="Proteomes" id="UP001199296">
    <property type="component" value="Unassembled WGS sequence"/>
</dbReference>
<sequence length="54" mass="6112">MARIIAIVDAYDVMINERSYSKAISNEEVLAEIERCAGSQFDPELAKIFIKMMS</sequence>
<proteinExistence type="predicted"/>
<dbReference type="RefSeq" id="WP_229346698.1">
    <property type="nucleotide sequence ID" value="NZ_JAJFAT010000027.1"/>
</dbReference>
<protein>
    <recommendedName>
        <fullName evidence="1">HD-GYP domain-containing protein</fullName>
    </recommendedName>
</protein>
<evidence type="ECO:0000313" key="2">
    <source>
        <dbReference type="EMBL" id="MCC3145998.1"/>
    </source>
</evidence>
<dbReference type="Gene3D" id="1.10.3210.10">
    <property type="entry name" value="Hypothetical protein af1432"/>
    <property type="match status" value="1"/>
</dbReference>
<dbReference type="InterPro" id="IPR037522">
    <property type="entry name" value="HD_GYP_dom"/>
</dbReference>
<gene>
    <name evidence="2" type="ORF">LJ207_11800</name>
</gene>
<dbReference type="InterPro" id="IPR052020">
    <property type="entry name" value="Cyclic_di-GMP/3'3'-cGAMP_PDE"/>
</dbReference>
<reference evidence="2 3" key="1">
    <citation type="submission" date="2021-10" db="EMBL/GenBank/DDBJ databases">
        <authorList>
            <person name="Grouzdev D.S."/>
            <person name="Pantiukh K.S."/>
            <person name="Krutkina M.S."/>
        </authorList>
    </citation>
    <scope>NUCLEOTIDE SEQUENCE [LARGE SCALE GENOMIC DNA]</scope>
    <source>
        <strain evidence="2 3">Z-7514</strain>
    </source>
</reference>